<evidence type="ECO:0000256" key="3">
    <source>
        <dbReference type="PROSITE-ProRule" id="PRU00433"/>
    </source>
</evidence>
<dbReference type="InterPro" id="IPR011429">
    <property type="entry name" value="Cyt_c_Planctomycete-type"/>
</dbReference>
<dbReference type="OrthoDB" id="175242at2"/>
<organism evidence="5 6">
    <name type="scientific">Stieleria bergensis</name>
    <dbReference type="NCBI Taxonomy" id="2528025"/>
    <lineage>
        <taxon>Bacteria</taxon>
        <taxon>Pseudomonadati</taxon>
        <taxon>Planctomycetota</taxon>
        <taxon>Planctomycetia</taxon>
        <taxon>Pirellulales</taxon>
        <taxon>Pirellulaceae</taxon>
        <taxon>Stieleria</taxon>
    </lineage>
</organism>
<evidence type="ECO:0000313" key="5">
    <source>
        <dbReference type="EMBL" id="QDT62607.1"/>
    </source>
</evidence>
<feature type="domain" description="Cytochrome c" evidence="4">
    <location>
        <begin position="26"/>
        <end position="114"/>
    </location>
</feature>
<dbReference type="AlphaFoldDB" id="A0A517T2J8"/>
<dbReference type="Proteomes" id="UP000315003">
    <property type="component" value="Chromosome"/>
</dbReference>
<name>A0A517T2J8_9BACT</name>
<sequence precursor="true">MLTMQIHRHARRLVAGLTILILAQCLSETHGEAPVELISQRCLDCHTGDEAEAGIDLESLLEQTTALDVNNHQLVEKWVKIEAAILDQRMPPEGEDPLSENERKLVQDWFHRQFVLKNGQPHIGPTPLRRLTHYEFINTVEDLLGVQLRADYNILTSVNVEKSFVEKILPLEVPGESGFVNDAHALASQPFAIQQYIRCIDFALSRVKEDGDSLQRLFGLDRLPDQLSDQQLRQIAKHFLHRALRGQATDEHVKQAMAVYTQAIAAGTEQQSALKAMMRTGLLLPEFYYRLESNEAKSTPYEIGDHEFATRLAYFLTSSTPDDQLLDAADAGTLRSPAVLEQQIVRLLNHPRRIALSERFAAQWIEFDELINDSQSGSNGISTTSRAQYDEMLYFFDELFRSNRSVLDIVDSDWTYISRYNMGQYGKDQFKSRQPFDQGMADVLAHRRLTGAQRRGIESIYDPPTLQTVTGDRYGGVITSAAVMRLTSAPARTSPVRRGVWLLDKILGNKLEAPENVPPIDQAIGSLPKANPSKLEILKAHTEMESCMVCHKTIDPLGIGLENFDPTGRWRTEYRDQQPVVSTGVLPGGNEFSSPRELKLQLLEIYQEQIVRNFIRRLLSYAIGRSLKPYDRVTVDHLYERVVEADFKSGAVIREIIASPQFQSRQDKER</sequence>
<dbReference type="EMBL" id="CP036272">
    <property type="protein sequence ID" value="QDT62607.1"/>
    <property type="molecule type" value="Genomic_DNA"/>
</dbReference>
<dbReference type="GO" id="GO:0046872">
    <property type="term" value="F:metal ion binding"/>
    <property type="evidence" value="ECO:0007669"/>
    <property type="project" value="UniProtKB-KW"/>
</dbReference>
<dbReference type="InterPro" id="IPR009056">
    <property type="entry name" value="Cyt_c-like_dom"/>
</dbReference>
<dbReference type="Pfam" id="PF07635">
    <property type="entry name" value="PSCyt1"/>
    <property type="match status" value="1"/>
</dbReference>
<evidence type="ECO:0000256" key="1">
    <source>
        <dbReference type="ARBA" id="ARBA00022723"/>
    </source>
</evidence>
<reference evidence="5 6" key="1">
    <citation type="submission" date="2019-02" db="EMBL/GenBank/DDBJ databases">
        <title>Deep-cultivation of Planctomycetes and their phenomic and genomic characterization uncovers novel biology.</title>
        <authorList>
            <person name="Wiegand S."/>
            <person name="Jogler M."/>
            <person name="Boedeker C."/>
            <person name="Pinto D."/>
            <person name="Vollmers J."/>
            <person name="Rivas-Marin E."/>
            <person name="Kohn T."/>
            <person name="Peeters S.H."/>
            <person name="Heuer A."/>
            <person name="Rast P."/>
            <person name="Oberbeckmann S."/>
            <person name="Bunk B."/>
            <person name="Jeske O."/>
            <person name="Meyerdierks A."/>
            <person name="Storesund J.E."/>
            <person name="Kallscheuer N."/>
            <person name="Luecker S."/>
            <person name="Lage O.M."/>
            <person name="Pohl T."/>
            <person name="Merkel B.J."/>
            <person name="Hornburger P."/>
            <person name="Mueller R.-W."/>
            <person name="Bruemmer F."/>
            <person name="Labrenz M."/>
            <person name="Spormann A.M."/>
            <person name="Op den Camp H."/>
            <person name="Overmann J."/>
            <person name="Amann R."/>
            <person name="Jetten M.S.M."/>
            <person name="Mascher T."/>
            <person name="Medema M.H."/>
            <person name="Devos D.P."/>
            <person name="Kaster A.-K."/>
            <person name="Ovreas L."/>
            <person name="Rohde M."/>
            <person name="Galperin M.Y."/>
            <person name="Jogler C."/>
        </authorList>
    </citation>
    <scope>NUCLEOTIDE SEQUENCE [LARGE SCALE GENOMIC DNA]</scope>
    <source>
        <strain evidence="5 6">SV_7m_r</strain>
    </source>
</reference>
<dbReference type="InterPro" id="IPR011478">
    <property type="entry name" value="DUF1585"/>
</dbReference>
<dbReference type="InterPro" id="IPR013039">
    <property type="entry name" value="DUF1588"/>
</dbReference>
<dbReference type="InterPro" id="IPR013036">
    <property type="entry name" value="DUF1587"/>
</dbReference>
<dbReference type="Pfam" id="PF07626">
    <property type="entry name" value="PSD3"/>
    <property type="match status" value="1"/>
</dbReference>
<evidence type="ECO:0000256" key="2">
    <source>
        <dbReference type="ARBA" id="ARBA00023004"/>
    </source>
</evidence>
<keyword evidence="2 3" id="KW-0408">Iron</keyword>
<dbReference type="GO" id="GO:0020037">
    <property type="term" value="F:heme binding"/>
    <property type="evidence" value="ECO:0007669"/>
    <property type="project" value="InterPro"/>
</dbReference>
<proteinExistence type="predicted"/>
<dbReference type="GO" id="GO:0009055">
    <property type="term" value="F:electron transfer activity"/>
    <property type="evidence" value="ECO:0007669"/>
    <property type="project" value="InterPro"/>
</dbReference>
<dbReference type="PROSITE" id="PS51007">
    <property type="entry name" value="CYTC"/>
    <property type="match status" value="1"/>
</dbReference>
<evidence type="ECO:0000313" key="6">
    <source>
        <dbReference type="Proteomes" id="UP000315003"/>
    </source>
</evidence>
<dbReference type="Pfam" id="PF07631">
    <property type="entry name" value="PSD4"/>
    <property type="match status" value="1"/>
</dbReference>
<accession>A0A517T2J8</accession>
<gene>
    <name evidence="5" type="ORF">SV7mr_51570</name>
</gene>
<protein>
    <recommendedName>
        <fullName evidence="4">Cytochrome c domain-containing protein</fullName>
    </recommendedName>
</protein>
<dbReference type="Pfam" id="PF07627">
    <property type="entry name" value="PSCyt3"/>
    <property type="match status" value="1"/>
</dbReference>
<dbReference type="Pfam" id="PF07624">
    <property type="entry name" value="PSD2"/>
    <property type="match status" value="1"/>
</dbReference>
<keyword evidence="3" id="KW-0349">Heme</keyword>
<dbReference type="InterPro" id="IPR013042">
    <property type="entry name" value="DUF1592"/>
</dbReference>
<keyword evidence="6" id="KW-1185">Reference proteome</keyword>
<evidence type="ECO:0000259" key="4">
    <source>
        <dbReference type="PROSITE" id="PS51007"/>
    </source>
</evidence>
<keyword evidence="1 3" id="KW-0479">Metal-binding</keyword>